<protein>
    <submittedName>
        <fullName evidence="2">Uncharacterized protein</fullName>
    </submittedName>
</protein>
<feature type="non-terminal residue" evidence="2">
    <location>
        <position position="22"/>
    </location>
</feature>
<dbReference type="Proteomes" id="UP000886998">
    <property type="component" value="Unassembled WGS sequence"/>
</dbReference>
<name>A0A8X6X1F0_9ARAC</name>
<proteinExistence type="predicted"/>
<evidence type="ECO:0000256" key="1">
    <source>
        <dbReference type="SAM" id="MobiDB-lite"/>
    </source>
</evidence>
<keyword evidence="3" id="KW-1185">Reference proteome</keyword>
<dbReference type="EMBL" id="BMAV01004662">
    <property type="protein sequence ID" value="GFY45144.1"/>
    <property type="molecule type" value="Genomic_DNA"/>
</dbReference>
<evidence type="ECO:0000313" key="2">
    <source>
        <dbReference type="EMBL" id="GFY45144.1"/>
    </source>
</evidence>
<comment type="caution">
    <text evidence="2">The sequence shown here is derived from an EMBL/GenBank/DDBJ whole genome shotgun (WGS) entry which is preliminary data.</text>
</comment>
<organism evidence="2 3">
    <name type="scientific">Trichonephila inaurata madagascariensis</name>
    <dbReference type="NCBI Taxonomy" id="2747483"/>
    <lineage>
        <taxon>Eukaryota</taxon>
        <taxon>Metazoa</taxon>
        <taxon>Ecdysozoa</taxon>
        <taxon>Arthropoda</taxon>
        <taxon>Chelicerata</taxon>
        <taxon>Arachnida</taxon>
        <taxon>Araneae</taxon>
        <taxon>Araneomorphae</taxon>
        <taxon>Entelegynae</taxon>
        <taxon>Araneoidea</taxon>
        <taxon>Nephilidae</taxon>
        <taxon>Trichonephila</taxon>
        <taxon>Trichonephila inaurata</taxon>
    </lineage>
</organism>
<gene>
    <name evidence="2" type="ORF">TNIN_144051</name>
</gene>
<accession>A0A8X6X1F0</accession>
<feature type="region of interest" description="Disordered" evidence="1">
    <location>
        <begin position="1"/>
        <end position="22"/>
    </location>
</feature>
<dbReference type="AlphaFoldDB" id="A0A8X6X1F0"/>
<reference evidence="2" key="1">
    <citation type="submission" date="2020-08" db="EMBL/GenBank/DDBJ databases">
        <title>Multicomponent nature underlies the extraordinary mechanical properties of spider dragline silk.</title>
        <authorList>
            <person name="Kono N."/>
            <person name="Nakamura H."/>
            <person name="Mori M."/>
            <person name="Yoshida Y."/>
            <person name="Ohtoshi R."/>
            <person name="Malay A.D."/>
            <person name="Moran D.A.P."/>
            <person name="Tomita M."/>
            <person name="Numata K."/>
            <person name="Arakawa K."/>
        </authorList>
    </citation>
    <scope>NUCLEOTIDE SEQUENCE</scope>
</reference>
<sequence length="22" mass="2426">MADEGIELRSPFPVVPPLKDSK</sequence>
<evidence type="ECO:0000313" key="3">
    <source>
        <dbReference type="Proteomes" id="UP000886998"/>
    </source>
</evidence>